<dbReference type="GO" id="GO:0061733">
    <property type="term" value="F:protein-lysine-acetyltransferase activity"/>
    <property type="evidence" value="ECO:0007669"/>
    <property type="project" value="TreeGrafter"/>
</dbReference>
<dbReference type="OrthoDB" id="428854at2759"/>
<dbReference type="Pfam" id="PF13880">
    <property type="entry name" value="Acetyltransf_13"/>
    <property type="match status" value="1"/>
</dbReference>
<gene>
    <name evidence="13" type="ORF">CINCED_3A015619</name>
</gene>
<dbReference type="GO" id="GO:0000785">
    <property type="term" value="C:chromatin"/>
    <property type="evidence" value="ECO:0007669"/>
    <property type="project" value="TreeGrafter"/>
</dbReference>
<keyword evidence="6" id="KW-0862">Zinc</keyword>
<comment type="subcellular location">
    <subcellularLocation>
        <location evidence="1">Nucleus</location>
    </subcellularLocation>
</comment>
<evidence type="ECO:0000256" key="8">
    <source>
        <dbReference type="ARBA" id="ARBA00023306"/>
    </source>
</evidence>
<dbReference type="EMBL" id="CABPRJ010000479">
    <property type="protein sequence ID" value="VVC28269.1"/>
    <property type="molecule type" value="Genomic_DNA"/>
</dbReference>
<dbReference type="GO" id="GO:0007064">
    <property type="term" value="P:mitotic sister chromatid cohesion"/>
    <property type="evidence" value="ECO:0007669"/>
    <property type="project" value="TreeGrafter"/>
</dbReference>
<proteinExistence type="inferred from homology"/>
<name>A0A5E4MBQ0_9HEMI</name>
<feature type="region of interest" description="Disordered" evidence="10">
    <location>
        <begin position="209"/>
        <end position="228"/>
    </location>
</feature>
<keyword evidence="9" id="KW-0012">Acyltransferase</keyword>
<evidence type="ECO:0000256" key="3">
    <source>
        <dbReference type="ARBA" id="ARBA00022679"/>
    </source>
</evidence>
<dbReference type="GO" id="GO:0005634">
    <property type="term" value="C:nucleus"/>
    <property type="evidence" value="ECO:0007669"/>
    <property type="project" value="UniProtKB-SubCell"/>
</dbReference>
<dbReference type="Pfam" id="PF13878">
    <property type="entry name" value="zf-C2H2_3"/>
    <property type="match status" value="1"/>
</dbReference>
<evidence type="ECO:0000313" key="13">
    <source>
        <dbReference type="EMBL" id="VVC28269.1"/>
    </source>
</evidence>
<organism evidence="13 14">
    <name type="scientific">Cinara cedri</name>
    <dbReference type="NCBI Taxonomy" id="506608"/>
    <lineage>
        <taxon>Eukaryota</taxon>
        <taxon>Metazoa</taxon>
        <taxon>Ecdysozoa</taxon>
        <taxon>Arthropoda</taxon>
        <taxon>Hexapoda</taxon>
        <taxon>Insecta</taxon>
        <taxon>Pterygota</taxon>
        <taxon>Neoptera</taxon>
        <taxon>Paraneoptera</taxon>
        <taxon>Hemiptera</taxon>
        <taxon>Sternorrhyncha</taxon>
        <taxon>Aphidomorpha</taxon>
        <taxon>Aphidoidea</taxon>
        <taxon>Aphididae</taxon>
        <taxon>Lachninae</taxon>
        <taxon>Cinara</taxon>
    </lineage>
</organism>
<evidence type="ECO:0000259" key="11">
    <source>
        <dbReference type="Pfam" id="PF13878"/>
    </source>
</evidence>
<sequence>MRPIYYIGTSLNFANCDISESYNHVAMATFTTPRKSLRFRKTEPSPFLSNRKRELFPGDNLDEDGHDIVPLQKSPEVYTPGFTTPKTSYNIISTPITELSPTMSDQFEKLMSDSKNGNSYSATMVIEETPDSRLIKRFNKTPLESETNKEAKTPSKKIFSLNKSKENKTELGVKTSSFYGGHQLSLDDIRVKRFNRLHYNPKVKAKLFKDAKSTGRKRSKSTSQELKPKTHLFPGVILPLKKKPMAKKLFIKPELSEEKPSLEEIKFVKNFNLDIPKSLSKKKNWTEYIKHEKPQRIKIEEPENRKFFKSTIVHNDTPNKKEDNFNFNVVNWGDENMMSTSSRVLSLDIDNSEIMNDEAIEKIGQEVNDLIELLDDDADTDNDSTAIHFPGLTLKSTKRDHGDISNDEDSFMAFDSKRMKTDTENMPDLIRDAYDFDENIENHDVEQYKSVESVSATHLKDVSNTVESNIMAIESVNNSNDVTTVNGSPKNKLFPIFTNKTPSPNNGFLGSSEKKSSVRRAKRIMDASQYQIDAGQKKFGGFLCKQCGLYYSRGEPEDEEEHEKYHKAKDIFKYNSFRNEKVVYQDMNERIVVISGTDPKISCTKALQVMSFVDKELGFSTSDVSVLPATKKVYLYIKNKQVVGCLVVELISQAYRNLETGTEDMVIVSEESYPIKVGVNRIWTKWDCRKNGIATKLLDCFRKTYAYGHILTLDEIGFTVPTRAGKQFIQKYTNKNDYLVYTGW</sequence>
<reference evidence="13 14" key="1">
    <citation type="submission" date="2019-08" db="EMBL/GenBank/DDBJ databases">
        <authorList>
            <person name="Alioto T."/>
            <person name="Alioto T."/>
            <person name="Gomez Garrido J."/>
        </authorList>
    </citation>
    <scope>NUCLEOTIDE SEQUENCE [LARGE SCALE GENOMIC DNA]</scope>
</reference>
<evidence type="ECO:0000313" key="14">
    <source>
        <dbReference type="Proteomes" id="UP000325440"/>
    </source>
</evidence>
<evidence type="ECO:0000256" key="4">
    <source>
        <dbReference type="ARBA" id="ARBA00022723"/>
    </source>
</evidence>
<dbReference type="InterPro" id="IPR028009">
    <property type="entry name" value="ESCO_Acetyltransf_dom"/>
</dbReference>
<dbReference type="PANTHER" id="PTHR45884:SF2">
    <property type="entry name" value="N-ACETYLTRANSFERASE ECO"/>
    <property type="match status" value="1"/>
</dbReference>
<comment type="similarity">
    <text evidence="2">Belongs to the acetyltransferase family. ECO subfamily.</text>
</comment>
<dbReference type="PANTHER" id="PTHR45884">
    <property type="entry name" value="N-ACETYLTRANSFERASE ECO"/>
    <property type="match status" value="1"/>
</dbReference>
<dbReference type="Proteomes" id="UP000325440">
    <property type="component" value="Unassembled WGS sequence"/>
</dbReference>
<accession>A0A5E4MBQ0</accession>
<evidence type="ECO:0000256" key="9">
    <source>
        <dbReference type="ARBA" id="ARBA00023315"/>
    </source>
</evidence>
<keyword evidence="8" id="KW-0131">Cell cycle</keyword>
<evidence type="ECO:0000256" key="6">
    <source>
        <dbReference type="ARBA" id="ARBA00022833"/>
    </source>
</evidence>
<evidence type="ECO:0000256" key="2">
    <source>
        <dbReference type="ARBA" id="ARBA00005816"/>
    </source>
</evidence>
<evidence type="ECO:0000256" key="10">
    <source>
        <dbReference type="SAM" id="MobiDB-lite"/>
    </source>
</evidence>
<feature type="domain" description="N-acetyltransferase ESCO zinc-finger" evidence="11">
    <location>
        <begin position="529"/>
        <end position="568"/>
    </location>
</feature>
<evidence type="ECO:0000256" key="1">
    <source>
        <dbReference type="ARBA" id="ARBA00004123"/>
    </source>
</evidence>
<keyword evidence="14" id="KW-1185">Reference proteome</keyword>
<keyword evidence="5 13" id="KW-0863">Zinc-finger</keyword>
<evidence type="ECO:0000256" key="5">
    <source>
        <dbReference type="ARBA" id="ARBA00022771"/>
    </source>
</evidence>
<dbReference type="InterPro" id="IPR028005">
    <property type="entry name" value="AcTrfase_ESCO_Znf_dom"/>
</dbReference>
<evidence type="ECO:0000256" key="7">
    <source>
        <dbReference type="ARBA" id="ARBA00023242"/>
    </source>
</evidence>
<feature type="domain" description="N-acetyltransferase ESCO acetyl-transferase" evidence="12">
    <location>
        <begin position="673"/>
        <end position="741"/>
    </location>
</feature>
<keyword evidence="7" id="KW-0539">Nucleus</keyword>
<keyword evidence="3 13" id="KW-0808">Transferase</keyword>
<dbReference type="AlphaFoldDB" id="A0A5E4MBQ0"/>
<evidence type="ECO:0000259" key="12">
    <source>
        <dbReference type="Pfam" id="PF13880"/>
    </source>
</evidence>
<keyword evidence="4" id="KW-0479">Metal-binding</keyword>
<protein>
    <submittedName>
        <fullName evidence="13">N-acetyltransferase ESCO, acetyl-transferase domain,N-acetyltransferase ESCO, zinc-finger</fullName>
    </submittedName>
</protein>
<dbReference type="GO" id="GO:0008270">
    <property type="term" value="F:zinc ion binding"/>
    <property type="evidence" value="ECO:0007669"/>
    <property type="project" value="UniProtKB-KW"/>
</dbReference>